<protein>
    <submittedName>
        <fullName evidence="1">Uncharacterized protein</fullName>
    </submittedName>
</protein>
<gene>
    <name evidence="1" type="ORF">KS419_04185</name>
</gene>
<name>A0ABS6JCL4_9BACI</name>
<organism evidence="1 2">
    <name type="scientific">Evansella tamaricis</name>
    <dbReference type="NCBI Taxonomy" id="2069301"/>
    <lineage>
        <taxon>Bacteria</taxon>
        <taxon>Bacillati</taxon>
        <taxon>Bacillota</taxon>
        <taxon>Bacilli</taxon>
        <taxon>Bacillales</taxon>
        <taxon>Bacillaceae</taxon>
        <taxon>Evansella</taxon>
    </lineage>
</organism>
<sequence length="112" mass="13289">MISRLLLVITLLFPLMDFSLWNYLSSSDEVKVSDSLFLDQNQQEKIEGVFFPESFENDIQYNSGNRLKIRIPKIRSYVFVLHSDIHSKQKQKEHLMYRKYKSTFVPPPVSFI</sequence>
<accession>A0ABS6JCL4</accession>
<dbReference type="Proteomes" id="UP000784880">
    <property type="component" value="Unassembled WGS sequence"/>
</dbReference>
<keyword evidence="2" id="KW-1185">Reference proteome</keyword>
<reference evidence="1 2" key="1">
    <citation type="submission" date="2021-06" db="EMBL/GenBank/DDBJ databases">
        <title>Bacillus sp. RD4P76, an endophyte from a halophyte.</title>
        <authorList>
            <person name="Sun J.-Q."/>
        </authorList>
    </citation>
    <scope>NUCLEOTIDE SEQUENCE [LARGE SCALE GENOMIC DNA]</scope>
    <source>
        <strain evidence="1 2">CGMCC 1.15917</strain>
    </source>
</reference>
<comment type="caution">
    <text evidence="1">The sequence shown here is derived from an EMBL/GenBank/DDBJ whole genome shotgun (WGS) entry which is preliminary data.</text>
</comment>
<evidence type="ECO:0000313" key="2">
    <source>
        <dbReference type="Proteomes" id="UP000784880"/>
    </source>
</evidence>
<evidence type="ECO:0000313" key="1">
    <source>
        <dbReference type="EMBL" id="MBU9710934.1"/>
    </source>
</evidence>
<proteinExistence type="predicted"/>
<dbReference type="EMBL" id="JAHQCS010000055">
    <property type="protein sequence ID" value="MBU9710934.1"/>
    <property type="molecule type" value="Genomic_DNA"/>
</dbReference>
<dbReference type="RefSeq" id="WP_217064826.1">
    <property type="nucleotide sequence ID" value="NZ_JAHQCS010000055.1"/>
</dbReference>